<name>A0A1G2B876_9BACT</name>
<evidence type="ECO:0000256" key="2">
    <source>
        <dbReference type="SAM" id="SignalP"/>
    </source>
</evidence>
<feature type="compositionally biased region" description="Polar residues" evidence="1">
    <location>
        <begin position="1395"/>
        <end position="1407"/>
    </location>
</feature>
<dbReference type="EMBL" id="MHKD01000014">
    <property type="protein sequence ID" value="OGY84427.1"/>
    <property type="molecule type" value="Genomic_DNA"/>
</dbReference>
<gene>
    <name evidence="3" type="ORF">A3F54_00620</name>
</gene>
<evidence type="ECO:0000313" key="3">
    <source>
        <dbReference type="EMBL" id="OGY84427.1"/>
    </source>
</evidence>
<feature type="chain" id="PRO_5009582023" evidence="2">
    <location>
        <begin position="35"/>
        <end position="1628"/>
    </location>
</feature>
<feature type="region of interest" description="Disordered" evidence="1">
    <location>
        <begin position="127"/>
        <end position="192"/>
    </location>
</feature>
<feature type="region of interest" description="Disordered" evidence="1">
    <location>
        <begin position="1395"/>
        <end position="1414"/>
    </location>
</feature>
<protein>
    <submittedName>
        <fullName evidence="3">Uncharacterized protein</fullName>
    </submittedName>
</protein>
<organism evidence="3 4">
    <name type="scientific">Candidatus Kerfeldbacteria bacterium RIFCSPHIGHO2_12_FULL_48_17</name>
    <dbReference type="NCBI Taxonomy" id="1798542"/>
    <lineage>
        <taxon>Bacteria</taxon>
        <taxon>Candidatus Kerfeldiibacteriota</taxon>
    </lineage>
</organism>
<evidence type="ECO:0000313" key="4">
    <source>
        <dbReference type="Proteomes" id="UP000176952"/>
    </source>
</evidence>
<comment type="caution">
    <text evidence="3">The sequence shown here is derived from an EMBL/GenBank/DDBJ whole genome shotgun (WGS) entry which is preliminary data.</text>
</comment>
<accession>A0A1G2B876</accession>
<keyword evidence="2" id="KW-0732">Signal</keyword>
<dbReference type="PANTHER" id="PTHR31513">
    <property type="entry name" value="EPHRIN TYPE-B RECEPTOR"/>
    <property type="match status" value="1"/>
</dbReference>
<dbReference type="STRING" id="1798542.A3F54_00620"/>
<feature type="compositionally biased region" description="Gly residues" evidence="1">
    <location>
        <begin position="142"/>
        <end position="162"/>
    </location>
</feature>
<reference evidence="3 4" key="1">
    <citation type="journal article" date="2016" name="Nat. Commun.">
        <title>Thousands of microbial genomes shed light on interconnected biogeochemical processes in an aquifer system.</title>
        <authorList>
            <person name="Anantharaman K."/>
            <person name="Brown C.T."/>
            <person name="Hug L.A."/>
            <person name="Sharon I."/>
            <person name="Castelle C.J."/>
            <person name="Probst A.J."/>
            <person name="Thomas B.C."/>
            <person name="Singh A."/>
            <person name="Wilkins M.J."/>
            <person name="Karaoz U."/>
            <person name="Brodie E.L."/>
            <person name="Williams K.H."/>
            <person name="Hubbard S.S."/>
            <person name="Banfield J.F."/>
        </authorList>
    </citation>
    <scope>NUCLEOTIDE SEQUENCE [LARGE SCALE GENOMIC DNA]</scope>
</reference>
<dbReference type="Proteomes" id="UP000176952">
    <property type="component" value="Unassembled WGS sequence"/>
</dbReference>
<dbReference type="PANTHER" id="PTHR31513:SF2">
    <property type="entry name" value="MRAZ"/>
    <property type="match status" value="1"/>
</dbReference>
<evidence type="ECO:0000256" key="1">
    <source>
        <dbReference type="SAM" id="MobiDB-lite"/>
    </source>
</evidence>
<proteinExistence type="predicted"/>
<feature type="signal peptide" evidence="2">
    <location>
        <begin position="1"/>
        <end position="34"/>
    </location>
</feature>
<sequence>MLHQRIRNWKTTLPLVLAVGSVLAFVARPQPVEAATVTISTNTTWDTAAKVTLNDGDNLVINANVTLTVGGAGSNFPIPANGQANTITVNGTLQIKTGQGELHPINAQGVVINTGGKIDATGTGFAASKGPGAGKTGADDAGSGGGHGGPGGNTGQVLGGKAYGSVDAPLTPGSGGGGQCNTPTQGGPGGGVVHLNLSNSLINNGTIQADGGVGLSSVGCTNNNRSRGGGGGGGGSLYIQTANLEGNGIFQAVGGDGKQGRSAAGAGGGGGHIAIYYNNNTYNRPLTEINVNGGTGPGNAQEGKPGTILLVDNNGTATESNDDDAIFLKSVRFHSDVNADLTYKTITFQNTDIVFDDAGEFTFNAEGGNIEFIGSTTSEDSLRTAYFNVLSGTFHMDGASRLGINARVNARDVTIDAGANIDATGDGNAPAKGTGAGITTGVWANSGGSGASYGGKGGNANEANARNVYGNSYAPNAFPLNDEYKGSGGGGSCGVDNSGGFGGGAVRITVTNTFTLNGDIQANGMNGSLKRCGNNNQSDNGGGGGSGGSIMVNTKTLRGNGFFAANGGDGFGNGSGGGGGRAAIYFDDAAGYARPLADSSVNYGNGWQTGQVGTMIFVDDQVSSATQDDEIHFVSGFHFRTSEGTEFTYQKIFFDGVTATLENNEALTLTATGDEVLFRNSTVSGDYQKNLNLIAEDAVVTFVESTLLVNISMRAHDLDVGVNSRIDVTGFGERGGAGIGKGANGPNPRAGTGAGAGYGGKGGNGGGGSLGGAIYGSTDEEKRKPLLSGSGGGNACNAADSGGAGGGVIQLDVKNILTVNGTIIADGDTGGSKRCGTGTGTDRGAGGGSGGSISVFTAIANGNANNVPLIISGGGEGGVNKTGGGGAGGRIGFCVDQNNLPGNTFEVLGGAGLNNGGNGEVYFCTANYLIQETDIQDWAWLGWYLSDNSVAVGQGWLSTSCVNTASCGVNNTDYGLKARIGANPDGSGDLEGFAWLGQAAADGGARANSIGFVNFDPAPFSSSGNVRILSDGRVVGSTFFFTKTPSATEGDVGKIVDDGGTSDPADDVITPWGEVRFGPEEDKVDDAGNWGSWAHFNWSSGVFTDYGWGGGMFEDVGGSANTESSGFGLLSLNCSQTGRDDTCSTSNYRVYAKDGDGDGNLKSETIVDLHGFAWFGGLDDEALGWVSFNCADRAGANVCNTSPYKVQMNTVTGVLSGQAWVGNVSDDNGLSPVGWLDFGAINSNGYPAAPDKPASFDPDTGLVYGWAQITSIYDYGVNQFGEDDWGWIKLGDKTTEPVVGTDMSNPSYDPRLKNSYGVRLDAATGNLYGFAWSGGAEGVGFIDFDGLQVQVEPFIQTLGGDVYAGGGIQAANPAPEGINNATFLILSGGNIQNFTTEGRNAEPNESNDPGPVQEINENNVLGLAKTGSVYHNVLGKIDLDAITAKVDGNKNALGNDVVEVTSGTLSGDFAMNGKVFSSNGPLTVSGLTLRNGTGTEAPANDGSGLIVVRGDLTIDGNIAYESVSNLEHVYNLASVGFIVEGNININGGVDRLDGAFIALGGNINTGSGNTQLKVKGLMMAKSFTFGRNFADSAHASELITYDGRLLANTPTGLQDFAALVPDIRKISR</sequence>